<dbReference type="EMBL" id="LAZR01020051">
    <property type="protein sequence ID" value="KKL90277.1"/>
    <property type="molecule type" value="Genomic_DNA"/>
</dbReference>
<name>A0A0F9IT95_9ZZZZ</name>
<reference evidence="1" key="1">
    <citation type="journal article" date="2015" name="Nature">
        <title>Complex archaea that bridge the gap between prokaryotes and eukaryotes.</title>
        <authorList>
            <person name="Spang A."/>
            <person name="Saw J.H."/>
            <person name="Jorgensen S.L."/>
            <person name="Zaremba-Niedzwiedzka K."/>
            <person name="Martijn J."/>
            <person name="Lind A.E."/>
            <person name="van Eijk R."/>
            <person name="Schleper C."/>
            <person name="Guy L."/>
            <person name="Ettema T.J."/>
        </authorList>
    </citation>
    <scope>NUCLEOTIDE SEQUENCE</scope>
</reference>
<organism evidence="1">
    <name type="scientific">marine sediment metagenome</name>
    <dbReference type="NCBI Taxonomy" id="412755"/>
    <lineage>
        <taxon>unclassified sequences</taxon>
        <taxon>metagenomes</taxon>
        <taxon>ecological metagenomes</taxon>
    </lineage>
</organism>
<gene>
    <name evidence="1" type="ORF">LCGC14_1906290</name>
</gene>
<sequence length="95" mass="9515">MPARVIMAHTTASMSSTTAAVLAVNNDRKYALIVNDGSATVYLNLGATATANAGIRLNASGGSYEISREAGNLTGVVINGITVSGTATVLVTEGS</sequence>
<proteinExistence type="predicted"/>
<accession>A0A0F9IT95</accession>
<comment type="caution">
    <text evidence="1">The sequence shown here is derived from an EMBL/GenBank/DDBJ whole genome shotgun (WGS) entry which is preliminary data.</text>
</comment>
<protein>
    <submittedName>
        <fullName evidence="1">Uncharacterized protein</fullName>
    </submittedName>
</protein>
<evidence type="ECO:0000313" key="1">
    <source>
        <dbReference type="EMBL" id="KKL90277.1"/>
    </source>
</evidence>
<dbReference type="AlphaFoldDB" id="A0A0F9IT95"/>